<sequence>MWSAASAFAETMYVTDQVTVGLRADVTPAATVLATVSTGAALEILERNSSFVRVRDANGIEGWVEATALAPQPPAAQQLKSVRAELDRTRAQLANAQGELGKARAAPAADGDKVQAELASTRVQLGKFQSDIKKKDDEIAAATAARDTAVKETAALRAAVAHEAAARGSAAPAPGLPPQVADSKPKSGFSFLWLAIAFAMLVLGFIGGVVWVKESIRRRMGGMYLRV</sequence>
<evidence type="ECO:0000256" key="5">
    <source>
        <dbReference type="ARBA" id="ARBA00023136"/>
    </source>
</evidence>
<dbReference type="InterPro" id="IPR003646">
    <property type="entry name" value="SH3-like_bac-type"/>
</dbReference>
<comment type="subcellular location">
    <subcellularLocation>
        <location evidence="1">Membrane</location>
        <topology evidence="1">Single-pass membrane protein</topology>
    </subcellularLocation>
</comment>
<evidence type="ECO:0000256" key="6">
    <source>
        <dbReference type="SAM" id="Coils"/>
    </source>
</evidence>
<keyword evidence="4 7" id="KW-1133">Transmembrane helix</keyword>
<dbReference type="NCBIfam" id="TIGR04211">
    <property type="entry name" value="SH3_and_anchor"/>
    <property type="match status" value="1"/>
</dbReference>
<feature type="domain" description="SH3b" evidence="8">
    <location>
        <begin position="22"/>
        <end position="66"/>
    </location>
</feature>
<evidence type="ECO:0000256" key="4">
    <source>
        <dbReference type="ARBA" id="ARBA00022989"/>
    </source>
</evidence>
<dbReference type="Gene3D" id="1.10.287.1490">
    <property type="match status" value="1"/>
</dbReference>
<dbReference type="GO" id="GO:0016020">
    <property type="term" value="C:membrane"/>
    <property type="evidence" value="ECO:0007669"/>
    <property type="project" value="UniProtKB-SubCell"/>
</dbReference>
<dbReference type="AlphaFoldDB" id="A0A1F6VDF4"/>
<evidence type="ECO:0000313" key="10">
    <source>
        <dbReference type="Proteomes" id="UP000179076"/>
    </source>
</evidence>
<keyword evidence="6" id="KW-0175">Coiled coil</keyword>
<accession>A0A1F6VDF4</accession>
<dbReference type="Pfam" id="PF08239">
    <property type="entry name" value="SH3_3"/>
    <property type="match status" value="1"/>
</dbReference>
<gene>
    <name evidence="9" type="ORF">A2W18_10390</name>
</gene>
<evidence type="ECO:0000256" key="1">
    <source>
        <dbReference type="ARBA" id="ARBA00004167"/>
    </source>
</evidence>
<proteinExistence type="predicted"/>
<name>A0A1F6VDF4_9PROT</name>
<feature type="transmembrane region" description="Helical" evidence="7">
    <location>
        <begin position="191"/>
        <end position="212"/>
    </location>
</feature>
<evidence type="ECO:0000259" key="8">
    <source>
        <dbReference type="Pfam" id="PF08239"/>
    </source>
</evidence>
<dbReference type="EMBL" id="MFSP01000050">
    <property type="protein sequence ID" value="OGI67687.1"/>
    <property type="molecule type" value="Genomic_DNA"/>
</dbReference>
<feature type="coiled-coil region" evidence="6">
    <location>
        <begin position="76"/>
        <end position="106"/>
    </location>
</feature>
<evidence type="ECO:0000256" key="7">
    <source>
        <dbReference type="SAM" id="Phobius"/>
    </source>
</evidence>
<comment type="caution">
    <text evidence="9">The sequence shown here is derived from an EMBL/GenBank/DDBJ whole genome shotgun (WGS) entry which is preliminary data.</text>
</comment>
<evidence type="ECO:0000256" key="2">
    <source>
        <dbReference type="ARBA" id="ARBA00022692"/>
    </source>
</evidence>
<evidence type="ECO:0000256" key="3">
    <source>
        <dbReference type="ARBA" id="ARBA00022729"/>
    </source>
</evidence>
<organism evidence="9 10">
    <name type="scientific">Candidatus Muproteobacteria bacterium RBG_16_60_9</name>
    <dbReference type="NCBI Taxonomy" id="1817755"/>
    <lineage>
        <taxon>Bacteria</taxon>
        <taxon>Pseudomonadati</taxon>
        <taxon>Pseudomonadota</taxon>
        <taxon>Candidatus Muproteobacteria</taxon>
    </lineage>
</organism>
<evidence type="ECO:0000313" key="9">
    <source>
        <dbReference type="EMBL" id="OGI67687.1"/>
    </source>
</evidence>
<protein>
    <recommendedName>
        <fullName evidence="8">SH3b domain-containing protein</fullName>
    </recommendedName>
</protein>
<keyword evidence="2 7" id="KW-0812">Transmembrane</keyword>
<dbReference type="InterPro" id="IPR016476">
    <property type="entry name" value="SH3_dom_pro"/>
</dbReference>
<keyword evidence="3" id="KW-0732">Signal</keyword>
<reference evidence="9 10" key="1">
    <citation type="journal article" date="2016" name="Nat. Commun.">
        <title>Thousands of microbial genomes shed light on interconnected biogeochemical processes in an aquifer system.</title>
        <authorList>
            <person name="Anantharaman K."/>
            <person name="Brown C.T."/>
            <person name="Hug L.A."/>
            <person name="Sharon I."/>
            <person name="Castelle C.J."/>
            <person name="Probst A.J."/>
            <person name="Thomas B.C."/>
            <person name="Singh A."/>
            <person name="Wilkins M.J."/>
            <person name="Karaoz U."/>
            <person name="Brodie E.L."/>
            <person name="Williams K.H."/>
            <person name="Hubbard S.S."/>
            <person name="Banfield J.F."/>
        </authorList>
    </citation>
    <scope>NUCLEOTIDE SEQUENCE [LARGE SCALE GENOMIC DNA]</scope>
</reference>
<keyword evidence="5 7" id="KW-0472">Membrane</keyword>
<dbReference type="Gene3D" id="2.30.30.40">
    <property type="entry name" value="SH3 Domains"/>
    <property type="match status" value="1"/>
</dbReference>
<dbReference type="Proteomes" id="UP000179076">
    <property type="component" value="Unassembled WGS sequence"/>
</dbReference>